<dbReference type="Pfam" id="PF01648">
    <property type="entry name" value="ACPS"/>
    <property type="match status" value="1"/>
</dbReference>
<dbReference type="OrthoDB" id="9808281at2"/>
<dbReference type="GO" id="GO:0008897">
    <property type="term" value="F:holo-[acyl-carrier-protein] synthase activity"/>
    <property type="evidence" value="ECO:0007669"/>
    <property type="project" value="InterPro"/>
</dbReference>
<evidence type="ECO:0000256" key="1">
    <source>
        <dbReference type="ARBA" id="ARBA00010990"/>
    </source>
</evidence>
<evidence type="ECO:0000259" key="3">
    <source>
        <dbReference type="Pfam" id="PF01648"/>
    </source>
</evidence>
<dbReference type="InterPro" id="IPR037143">
    <property type="entry name" value="4-PPantetheinyl_Trfase_dom_sf"/>
</dbReference>
<dbReference type="PANTHER" id="PTHR12215:SF10">
    <property type="entry name" value="L-AMINOADIPATE-SEMIALDEHYDE DEHYDROGENASE-PHOSPHOPANTETHEINYL TRANSFERASE"/>
    <property type="match status" value="1"/>
</dbReference>
<dbReference type="SUPFAM" id="SSF56214">
    <property type="entry name" value="4'-phosphopantetheinyl transferase"/>
    <property type="match status" value="2"/>
</dbReference>
<gene>
    <name evidence="4" type="ORF">EAH73_00645</name>
</gene>
<proteinExistence type="inferred from homology"/>
<evidence type="ECO:0000313" key="5">
    <source>
        <dbReference type="Proteomes" id="UP000317646"/>
    </source>
</evidence>
<dbReference type="InterPro" id="IPR050559">
    <property type="entry name" value="P-Pant_transferase_sf"/>
</dbReference>
<dbReference type="GO" id="GO:0000287">
    <property type="term" value="F:magnesium ion binding"/>
    <property type="evidence" value="ECO:0007669"/>
    <property type="project" value="InterPro"/>
</dbReference>
<organism evidence="4 5">
    <name type="scientific">Hymenobacter nivis</name>
    <dbReference type="NCBI Taxonomy" id="1850093"/>
    <lineage>
        <taxon>Bacteria</taxon>
        <taxon>Pseudomonadati</taxon>
        <taxon>Bacteroidota</taxon>
        <taxon>Cytophagia</taxon>
        <taxon>Cytophagales</taxon>
        <taxon>Hymenobacteraceae</taxon>
        <taxon>Hymenobacter</taxon>
    </lineage>
</organism>
<dbReference type="InterPro" id="IPR008278">
    <property type="entry name" value="4-PPantetheinyl_Trfase_dom"/>
</dbReference>
<evidence type="ECO:0000256" key="2">
    <source>
        <dbReference type="ARBA" id="ARBA00022679"/>
    </source>
</evidence>
<feature type="domain" description="4'-phosphopantetheinyl transferase" evidence="3">
    <location>
        <begin position="108"/>
        <end position="179"/>
    </location>
</feature>
<evidence type="ECO:0000313" key="4">
    <source>
        <dbReference type="EMBL" id="TPG71796.1"/>
    </source>
</evidence>
<dbReference type="EMBL" id="RCYZ01000001">
    <property type="protein sequence ID" value="TPG71796.1"/>
    <property type="molecule type" value="Genomic_DNA"/>
</dbReference>
<keyword evidence="5" id="KW-1185">Reference proteome</keyword>
<dbReference type="PANTHER" id="PTHR12215">
    <property type="entry name" value="PHOSPHOPANTETHEINE TRANSFERASE"/>
    <property type="match status" value="1"/>
</dbReference>
<accession>A0A502HED5</accession>
<dbReference type="AlphaFoldDB" id="A0A502HED5"/>
<comment type="similarity">
    <text evidence="1">Belongs to the P-Pant transferase superfamily. Gsp/Sfp/HetI/AcpT family.</text>
</comment>
<protein>
    <submittedName>
        <fullName evidence="4">4'-phosphopantetheinyl transferase superfamily protein</fullName>
    </submittedName>
</protein>
<dbReference type="GO" id="GO:0019878">
    <property type="term" value="P:lysine biosynthetic process via aminoadipic acid"/>
    <property type="evidence" value="ECO:0007669"/>
    <property type="project" value="TreeGrafter"/>
</dbReference>
<dbReference type="GO" id="GO:0005829">
    <property type="term" value="C:cytosol"/>
    <property type="evidence" value="ECO:0007669"/>
    <property type="project" value="TreeGrafter"/>
</dbReference>
<comment type="caution">
    <text evidence="4">The sequence shown here is derived from an EMBL/GenBank/DDBJ whole genome shotgun (WGS) entry which is preliminary data.</text>
</comment>
<name>A0A502HED5_9BACT</name>
<dbReference type="Proteomes" id="UP000317646">
    <property type="component" value="Unassembled WGS sequence"/>
</dbReference>
<keyword evidence="2 4" id="KW-0808">Transferase</keyword>
<reference evidence="4 5" key="1">
    <citation type="journal article" date="2019" name="Environ. Microbiol.">
        <title>Species interactions and distinct microbial communities in high Arctic permafrost affected cryosols are associated with the CH4 and CO2 gas fluxes.</title>
        <authorList>
            <person name="Altshuler I."/>
            <person name="Hamel J."/>
            <person name="Turney S."/>
            <person name="Magnuson E."/>
            <person name="Levesque R."/>
            <person name="Greer C."/>
            <person name="Whyte L.G."/>
        </authorList>
    </citation>
    <scope>NUCLEOTIDE SEQUENCE [LARGE SCALE GENOMIC DNA]</scope>
    <source>
        <strain evidence="4 5">S9.2P</strain>
    </source>
</reference>
<sequence length="239" mass="25385">MPLPFVHLWHADLAAEHPAWGPAETTLSEAERDRQARFRTAALQQTYGRAHGFLRAVLGPYAGQRPADLTLAAPVLRGKPALPAPAAVQFNLSYRAGRALLAVSNEWAVGADVETLHPMTDALALVQELFSGPEQAALRATAPGAPWEALFYTIWTRKEAYAKALGMGLSLPFADFSVLGPGADGAPWLAAPAGAQLLGFAAGPGHLGALAVLGAPAGVVPRHFYFPDDSLYYCKSIFY</sequence>
<dbReference type="Gene3D" id="3.90.470.20">
    <property type="entry name" value="4'-phosphopantetheinyl transferase domain"/>
    <property type="match status" value="1"/>
</dbReference>
<dbReference type="RefSeq" id="WP_140464380.1">
    <property type="nucleotide sequence ID" value="NZ_RCYZ01000001.1"/>
</dbReference>